<name>A0A2P2J626_RHIMU</name>
<evidence type="ECO:0000313" key="2">
    <source>
        <dbReference type="EMBL" id="MBW88916.1"/>
    </source>
</evidence>
<accession>A0A2P2J626</accession>
<proteinExistence type="predicted"/>
<evidence type="ECO:0000256" key="1">
    <source>
        <dbReference type="SAM" id="MobiDB-lite"/>
    </source>
</evidence>
<dbReference type="AlphaFoldDB" id="A0A2P2J626"/>
<organism evidence="2">
    <name type="scientific">Rhizophora mucronata</name>
    <name type="common">Asiatic mangrove</name>
    <dbReference type="NCBI Taxonomy" id="61149"/>
    <lineage>
        <taxon>Eukaryota</taxon>
        <taxon>Viridiplantae</taxon>
        <taxon>Streptophyta</taxon>
        <taxon>Embryophyta</taxon>
        <taxon>Tracheophyta</taxon>
        <taxon>Spermatophyta</taxon>
        <taxon>Magnoliopsida</taxon>
        <taxon>eudicotyledons</taxon>
        <taxon>Gunneridae</taxon>
        <taxon>Pentapetalae</taxon>
        <taxon>rosids</taxon>
        <taxon>fabids</taxon>
        <taxon>Malpighiales</taxon>
        <taxon>Rhizophoraceae</taxon>
        <taxon>Rhizophora</taxon>
    </lineage>
</organism>
<dbReference type="EMBL" id="GGEC01008433">
    <property type="protein sequence ID" value="MBW88916.1"/>
    <property type="molecule type" value="Transcribed_RNA"/>
</dbReference>
<sequence length="503" mass="55713">MNFTEMHGGDPFRQIAELCHVSSPQEEYLRRCPFAFQSDDEFPLFADDSGETPVASTGIMMLSPPENIEQQNGDNAPRDATAEVFHPRGSFEEQLLQPELLESVEGAGYGEKIEAVDGDRMDDSVAVDLGKDTDLGFCLETELTEKIEIDSGMISSTGVCRAHESKVLHCESTEVRVSKREPTLNEGVCESHVKKSKISDKNLEIESPGSGLGTCRGKTLETIVKTMLKLKSPLNESKVLDKKLESEAPRGSLAAESEKTLSALVKIISKSSPSAEKSKDLDNNVDMETLRNGFDAGKEKSGENLEESVDKTLTKAIDLPTHSSKLPQGYQSEETVVKMHASSTECHGESSTKRKWEFSAGLLESRIQQIKESLRNKKNREEGISNSKKDCKADQVCNNREKNAFRKSIDDIDKFRYVGPKDTLLSKREKDAEGKRALPASLLGKASLRRGGVECDCTRSPKDYKEFSLLDVLKMLSKDRHHDPSLEKLSLLEVAKRCGMTFP</sequence>
<feature type="region of interest" description="Disordered" evidence="1">
    <location>
        <begin position="373"/>
        <end position="392"/>
    </location>
</feature>
<dbReference type="PANTHER" id="PTHR38221:SF1">
    <property type="entry name" value="OVULE PROTEIN"/>
    <property type="match status" value="1"/>
</dbReference>
<dbReference type="PANTHER" id="PTHR38221">
    <property type="entry name" value="BNAA04G14260D PROTEIN"/>
    <property type="match status" value="1"/>
</dbReference>
<protein>
    <submittedName>
        <fullName evidence="2">Uncharacterized protein</fullName>
    </submittedName>
</protein>
<reference evidence="2" key="1">
    <citation type="submission" date="2018-02" db="EMBL/GenBank/DDBJ databases">
        <title>Rhizophora mucronata_Transcriptome.</title>
        <authorList>
            <person name="Meera S.P."/>
            <person name="Sreeshan A."/>
            <person name="Augustine A."/>
        </authorList>
    </citation>
    <scope>NUCLEOTIDE SEQUENCE</scope>
    <source>
        <tissue evidence="2">Leaf</tissue>
    </source>
</reference>